<dbReference type="InParanoid" id="W7XH62"/>
<name>W7XH62_TETTS</name>
<keyword evidence="1" id="KW-0378">Hydrolase</keyword>
<dbReference type="GeneID" id="24437044"/>
<dbReference type="InterPro" id="IPR011044">
    <property type="entry name" value="Quino_amine_DH_bsu"/>
</dbReference>
<dbReference type="Gene3D" id="2.130.10.10">
    <property type="entry name" value="YVTN repeat-like/Quinoprotein amine dehydrogenase"/>
    <property type="match status" value="1"/>
</dbReference>
<dbReference type="InterPro" id="IPR015943">
    <property type="entry name" value="WD40/YVTN_repeat-like_dom_sf"/>
</dbReference>
<dbReference type="EMBL" id="GG662853">
    <property type="protein sequence ID" value="EWS76498.1"/>
    <property type="molecule type" value="Genomic_DNA"/>
</dbReference>
<dbReference type="KEGG" id="tet:TTHERM_000058888"/>
<proteinExistence type="predicted"/>
<dbReference type="InterPro" id="IPR013783">
    <property type="entry name" value="Ig-like_fold"/>
</dbReference>
<dbReference type="GO" id="GO:0016020">
    <property type="term" value="C:membrane"/>
    <property type="evidence" value="ECO:0007669"/>
    <property type="project" value="InterPro"/>
</dbReference>
<reference evidence="2" key="1">
    <citation type="journal article" date="2006" name="PLoS Biol.">
        <title>Macronuclear genome sequence of the ciliate Tetrahymena thermophila, a model eukaryote.</title>
        <authorList>
            <person name="Eisen J.A."/>
            <person name="Coyne R.S."/>
            <person name="Wu M."/>
            <person name="Wu D."/>
            <person name="Thiagarajan M."/>
            <person name="Wortman J.R."/>
            <person name="Badger J.H."/>
            <person name="Ren Q."/>
            <person name="Amedeo P."/>
            <person name="Jones K.M."/>
            <person name="Tallon L.J."/>
            <person name="Delcher A.L."/>
            <person name="Salzberg S.L."/>
            <person name="Silva J.C."/>
            <person name="Haas B.J."/>
            <person name="Majoros W.H."/>
            <person name="Farzad M."/>
            <person name="Carlton J.M."/>
            <person name="Smith R.K. Jr."/>
            <person name="Garg J."/>
            <person name="Pearlman R.E."/>
            <person name="Karrer K.M."/>
            <person name="Sun L."/>
            <person name="Manning G."/>
            <person name="Elde N.C."/>
            <person name="Turkewitz A.P."/>
            <person name="Asai D.J."/>
            <person name="Wilkes D.E."/>
            <person name="Wang Y."/>
            <person name="Cai H."/>
            <person name="Collins K."/>
            <person name="Stewart B.A."/>
            <person name="Lee S.R."/>
            <person name="Wilamowska K."/>
            <person name="Weinberg Z."/>
            <person name="Ruzzo W.L."/>
            <person name="Wloga D."/>
            <person name="Gaertig J."/>
            <person name="Frankel J."/>
            <person name="Tsao C.-C."/>
            <person name="Gorovsky M.A."/>
            <person name="Keeling P.J."/>
            <person name="Waller R.F."/>
            <person name="Patron N.J."/>
            <person name="Cherry J.M."/>
            <person name="Stover N.A."/>
            <person name="Krieger C.J."/>
            <person name="del Toro C."/>
            <person name="Ryder H.F."/>
            <person name="Williamson S.C."/>
            <person name="Barbeau R.A."/>
            <person name="Hamilton E.P."/>
            <person name="Orias E."/>
        </authorList>
    </citation>
    <scope>NUCLEOTIDE SEQUENCE [LARGE SCALE GENOMIC DNA]</scope>
    <source>
        <strain evidence="2">SB210</strain>
    </source>
</reference>
<dbReference type="InterPro" id="IPR015919">
    <property type="entry name" value="Cadherin-like_sf"/>
</dbReference>
<gene>
    <name evidence="1" type="ORF">TTHERM_000058888</name>
</gene>
<dbReference type="Gene3D" id="2.60.40.10">
    <property type="entry name" value="Immunoglobulins"/>
    <property type="match status" value="1"/>
</dbReference>
<accession>W7XH62</accession>
<organism evidence="1 2">
    <name type="scientific">Tetrahymena thermophila (strain SB210)</name>
    <dbReference type="NCBI Taxonomy" id="312017"/>
    <lineage>
        <taxon>Eukaryota</taxon>
        <taxon>Sar</taxon>
        <taxon>Alveolata</taxon>
        <taxon>Ciliophora</taxon>
        <taxon>Intramacronucleata</taxon>
        <taxon>Oligohymenophorea</taxon>
        <taxon>Hymenostomatida</taxon>
        <taxon>Tetrahymenina</taxon>
        <taxon>Tetrahymenidae</taxon>
        <taxon>Tetrahymena</taxon>
    </lineage>
</organism>
<evidence type="ECO:0000313" key="1">
    <source>
        <dbReference type="EMBL" id="EWS76498.1"/>
    </source>
</evidence>
<dbReference type="Proteomes" id="UP000009168">
    <property type="component" value="Unassembled WGS sequence"/>
</dbReference>
<evidence type="ECO:0000313" key="2">
    <source>
        <dbReference type="Proteomes" id="UP000009168"/>
    </source>
</evidence>
<keyword evidence="1" id="KW-0645">Protease</keyword>
<dbReference type="InterPro" id="IPR011047">
    <property type="entry name" value="Quinoprotein_ADH-like_sf"/>
</dbReference>
<dbReference type="SUPFAM" id="SSF49313">
    <property type="entry name" value="Cadherin-like"/>
    <property type="match status" value="1"/>
</dbReference>
<sequence length="1739" mass="199270">MLQQDMHFVYSQTYVQKFDITNPDGAYTKIQTAKNANLVFVSAGQEGILVIDTKTNQDLARVSFNVYVNTLEVTSDGNFVFLSFNNTVNIASFESRTSLQFLSQQNFPTNITDMVLDNQEKILYAVGVDGYVAAYDVQNKYKMNQLCVFNTNSVTVHRIRISLDNNWLILANDQVGLQIFKIIITNSTNENQQQTLNITLAAQAAALWKIVDAVITDQMDYIYSIDNWYGIFISKFDSILNADQSQYPIQIDNINFWPFLTYVPSTFCLSLIQKSDYLTVGLRSQGIFIFNIQNREIPTLYQIIPVPSNSFSIAASVNEDYIYYSNAESIYVFQQVSLNLNDNYPNLFNLQQSIFGQTSQAYYKWRCSIRQIGQHSYFFGAIDLYGFIILNVTDPYRYQQLYTYQYQSSIIDSIALSQDSQYLFVPIQENNTSIIVYDVSDVINPQEVFRLKMQQTNHDEGIFISKNQKFIALTFDDGALLIDSSNLPQLYLLEYWKKFSYMIGECSSVIVTNDNKFLVGAIRSYGYFSLSINLNNTSNILTFQYTLKTLGGEGLIPSMYDDRFLYIFDGSRGIGVIDATQLPALVVISRLALNGWSNLIVPIQQDKYFLVAQNEQGMVSLVDANDKSNLFLISQFLKNGQSAQSICLSIDQQQMFVNNNLGTLIMPLQSQIRLHSEFQMVSVNSSGYTNYTRYSSNQFQVGQQIKMTFVMIYPIEGAQIVGAQYYLNYIVQDLPSWIQFDPVNQNIFMTIDKQALGTSFNGTNLNMILLKTSIPINQDYFIFDLDDGSSTSEEDSIAIYNTLRQQEIISSNGYLSSNFDYTIDMSISINGTILSSSLESVIREKLQRSVFVNQISFYVRSSLQLNLTNSVGPLQSLSQSIQVSLQVNEQQGKFVLSNYQGIILSSSNSQNQIILKGNLQSLNHALLQQIIFFPLTDPSKIQVTITLSDDINYSQQQTYIVSECPIIRQKKKLQSNTNTTLQQQFNQKFVDGIISIQQLFSIDFEISSFLDEESSQIQYKAYFVNDDSLKEIQSESWLQFRVSAGFFSFQGTPSSSQLYQVVRVRVLADDGYSSAYDDFAITIKDIPFTYVLNILLQVLGPLFALLKLYYSRYLFLNCVYKSKVTFSQENVSVGKLYIKKFILMGDDMKKCINLFQGFIQEENKKIKENALSKSKLSKKASFSQSKIISSQMNTSSEFQKKSIIDQDKVNRLDNKEQKPSNYSYLLKKYTRAISEQLEKASFNLNLKQPSFSDDQIMQNQSSEIKMESILQQINKSQISFKLGGKKYSPESFKLDFKNTDSRIYKGLESLAGRYFLKKDQNSYNVYKYLKLYSMEYSIYNKNDWYKQWVSVFPNQKKDIYGIQVPFPSLSLQEQAINLALQKLNSKVTISISSASQFGINFNLIKTVLYSDALGLVDYIPNSFNPCIGISIHLHSYQIKAVQSYKQVTHSRLSYVRKLLNMEYSEYGTSKNRSLPNWLELEHNNGVIQLIGIPMSQDAEKILLRVINSNDFVVQQFSLCIDQQDDQNKIQPQNTLHETFNLDNDDSNNQKSEIIKKFSIYSRISEKSGFHKQQLQLINSKQMSESPINQLSYLSSLPIDCKEESLVYLNSYQLTDLKNQNTRKSNFSQDQKLYENKKCTSNITQSVNSKQKAQLQAILSDSDKNEAAFPSNVQNVENQSPQSNNENKNHIQFSSSIDLDSQSEDIQVSDVPQFQQQQINNKQKYMYKNLQKNKIYEEHQ</sequence>
<protein>
    <submittedName>
        <fullName evidence="1">Calpain family cysteine protease</fullName>
    </submittedName>
</protein>
<dbReference type="RefSeq" id="XP_012650966.1">
    <property type="nucleotide sequence ID" value="XM_012795512.1"/>
</dbReference>
<keyword evidence="2" id="KW-1185">Reference proteome</keyword>
<dbReference type="SUPFAM" id="SSF50998">
    <property type="entry name" value="Quinoprotein alcohol dehydrogenase-like"/>
    <property type="match status" value="1"/>
</dbReference>
<dbReference type="GO" id="GO:0005509">
    <property type="term" value="F:calcium ion binding"/>
    <property type="evidence" value="ECO:0007669"/>
    <property type="project" value="InterPro"/>
</dbReference>
<dbReference type="GO" id="GO:0006508">
    <property type="term" value="P:proteolysis"/>
    <property type="evidence" value="ECO:0007669"/>
    <property type="project" value="UniProtKB-KW"/>
</dbReference>
<dbReference type="GO" id="GO:0008233">
    <property type="term" value="F:peptidase activity"/>
    <property type="evidence" value="ECO:0007669"/>
    <property type="project" value="UniProtKB-KW"/>
</dbReference>
<dbReference type="SUPFAM" id="SSF50969">
    <property type="entry name" value="YVTN repeat-like/Quinoprotein amine dehydrogenase"/>
    <property type="match status" value="1"/>
</dbReference>